<organism evidence="1 2">
    <name type="scientific">Gigaspora margarita</name>
    <dbReference type="NCBI Taxonomy" id="4874"/>
    <lineage>
        <taxon>Eukaryota</taxon>
        <taxon>Fungi</taxon>
        <taxon>Fungi incertae sedis</taxon>
        <taxon>Mucoromycota</taxon>
        <taxon>Glomeromycotina</taxon>
        <taxon>Glomeromycetes</taxon>
        <taxon>Diversisporales</taxon>
        <taxon>Gigasporaceae</taxon>
        <taxon>Gigaspora</taxon>
    </lineage>
</organism>
<proteinExistence type="predicted"/>
<accession>A0ABN7WQ97</accession>
<evidence type="ECO:0000313" key="1">
    <source>
        <dbReference type="EMBL" id="CAG8838106.1"/>
    </source>
</evidence>
<sequence length="183" mass="21171">NLKDKITKAEIEEMKTIMGSDYNLVLVQLKTNSSFGQSKKVSLGEKQVARHVWNLKEIKKGLQEENKQLDKTWETIEKAIIRATESMLPNKLIRTPKKQSVPNKECHISKAYMNLDQFISESQVSYGKQVEQYQVLWHDPTQEKVAKVKKKLKGIDGWYKIDGAPWHIKKLGMPWHANLNIAQ</sequence>
<name>A0ABN7WQ97_GIGMA</name>
<protein>
    <submittedName>
        <fullName evidence="1">14751_t:CDS:1</fullName>
    </submittedName>
</protein>
<dbReference type="Proteomes" id="UP000789901">
    <property type="component" value="Unassembled WGS sequence"/>
</dbReference>
<gene>
    <name evidence="1" type="ORF">GMARGA_LOCUS33809</name>
</gene>
<feature type="non-terminal residue" evidence="1">
    <location>
        <position position="183"/>
    </location>
</feature>
<feature type="non-terminal residue" evidence="1">
    <location>
        <position position="1"/>
    </location>
</feature>
<evidence type="ECO:0000313" key="2">
    <source>
        <dbReference type="Proteomes" id="UP000789901"/>
    </source>
</evidence>
<keyword evidence="2" id="KW-1185">Reference proteome</keyword>
<dbReference type="EMBL" id="CAJVQB010057325">
    <property type="protein sequence ID" value="CAG8838106.1"/>
    <property type="molecule type" value="Genomic_DNA"/>
</dbReference>
<comment type="caution">
    <text evidence="1">The sequence shown here is derived from an EMBL/GenBank/DDBJ whole genome shotgun (WGS) entry which is preliminary data.</text>
</comment>
<reference evidence="1 2" key="1">
    <citation type="submission" date="2021-06" db="EMBL/GenBank/DDBJ databases">
        <authorList>
            <person name="Kallberg Y."/>
            <person name="Tangrot J."/>
            <person name="Rosling A."/>
        </authorList>
    </citation>
    <scope>NUCLEOTIDE SEQUENCE [LARGE SCALE GENOMIC DNA]</scope>
    <source>
        <strain evidence="1 2">120-4 pot B 10/14</strain>
    </source>
</reference>